<dbReference type="SFLD" id="SFLDS00003">
    <property type="entry name" value="Haloacid_Dehalogenase"/>
    <property type="match status" value="1"/>
</dbReference>
<feature type="transmembrane region" description="Helical" evidence="20">
    <location>
        <begin position="183"/>
        <end position="203"/>
    </location>
</feature>
<evidence type="ECO:0000256" key="12">
    <source>
        <dbReference type="ARBA" id="ARBA00022842"/>
    </source>
</evidence>
<dbReference type="EMBL" id="CP041969">
    <property type="protein sequence ID" value="QMV39909.1"/>
    <property type="molecule type" value="Genomic_DNA"/>
</dbReference>
<keyword evidence="9 20" id="KW-0547">Nucleotide-binding</keyword>
<dbReference type="Gene3D" id="2.70.150.10">
    <property type="entry name" value="Calcium-transporting ATPase, cytoplasmic transduction domain A"/>
    <property type="match status" value="1"/>
</dbReference>
<dbReference type="PROSITE" id="PS50846">
    <property type="entry name" value="HMA_2"/>
    <property type="match status" value="1"/>
</dbReference>
<dbReference type="GO" id="GO:0043682">
    <property type="term" value="F:P-type divalent copper transporter activity"/>
    <property type="evidence" value="ECO:0007669"/>
    <property type="project" value="TreeGrafter"/>
</dbReference>
<evidence type="ECO:0000256" key="15">
    <source>
        <dbReference type="ARBA" id="ARBA00023008"/>
    </source>
</evidence>
<dbReference type="InterPro" id="IPR023299">
    <property type="entry name" value="ATPase_P-typ_cyto_dom_N"/>
</dbReference>
<feature type="transmembrane region" description="Helical" evidence="20">
    <location>
        <begin position="704"/>
        <end position="721"/>
    </location>
</feature>
<keyword evidence="7 20" id="KW-0812">Transmembrane</keyword>
<evidence type="ECO:0000256" key="9">
    <source>
        <dbReference type="ARBA" id="ARBA00022741"/>
    </source>
</evidence>
<dbReference type="AlphaFoldDB" id="A0A7G5BSH5"/>
<keyword evidence="16" id="KW-0406">Ion transport</keyword>
<dbReference type="PRINTS" id="PR00119">
    <property type="entry name" value="CATATPASE"/>
</dbReference>
<keyword evidence="23" id="KW-1185">Reference proteome</keyword>
<dbReference type="SUPFAM" id="SSF81665">
    <property type="entry name" value="Calcium ATPase, transmembrane domain M"/>
    <property type="match status" value="1"/>
</dbReference>
<dbReference type="NCBIfam" id="TIGR01494">
    <property type="entry name" value="ATPase_P-type"/>
    <property type="match status" value="1"/>
</dbReference>
<evidence type="ECO:0000256" key="11">
    <source>
        <dbReference type="ARBA" id="ARBA00022840"/>
    </source>
</evidence>
<dbReference type="Pfam" id="PF00702">
    <property type="entry name" value="Hydrolase"/>
    <property type="match status" value="1"/>
</dbReference>
<evidence type="ECO:0000256" key="3">
    <source>
        <dbReference type="ARBA" id="ARBA00012517"/>
    </source>
</evidence>
<keyword evidence="12" id="KW-0460">Magnesium</keyword>
<dbReference type="InterPro" id="IPR008250">
    <property type="entry name" value="ATPase_P-typ_transduc_dom_A_sf"/>
</dbReference>
<feature type="domain" description="HMA" evidence="21">
    <location>
        <begin position="2"/>
        <end position="68"/>
    </location>
</feature>
<feature type="transmembrane region" description="Helical" evidence="20">
    <location>
        <begin position="152"/>
        <end position="171"/>
    </location>
</feature>
<proteinExistence type="inferred from homology"/>
<dbReference type="InterPro" id="IPR006121">
    <property type="entry name" value="HMA_dom"/>
</dbReference>
<dbReference type="Pfam" id="PF00403">
    <property type="entry name" value="HMA"/>
    <property type="match status" value="1"/>
</dbReference>
<dbReference type="GO" id="GO:0055070">
    <property type="term" value="P:copper ion homeostasis"/>
    <property type="evidence" value="ECO:0007669"/>
    <property type="project" value="TreeGrafter"/>
</dbReference>
<evidence type="ECO:0000256" key="7">
    <source>
        <dbReference type="ARBA" id="ARBA00022692"/>
    </source>
</evidence>
<dbReference type="Gene3D" id="3.40.50.1000">
    <property type="entry name" value="HAD superfamily/HAD-like"/>
    <property type="match status" value="1"/>
</dbReference>
<evidence type="ECO:0000256" key="4">
    <source>
        <dbReference type="ARBA" id="ARBA00022448"/>
    </source>
</evidence>
<dbReference type="GO" id="GO:0005507">
    <property type="term" value="F:copper ion binding"/>
    <property type="evidence" value="ECO:0007669"/>
    <property type="project" value="TreeGrafter"/>
</dbReference>
<dbReference type="SUPFAM" id="SSF55008">
    <property type="entry name" value="HMA, heavy metal-associated domain"/>
    <property type="match status" value="1"/>
</dbReference>
<feature type="transmembrane region" description="Helical" evidence="20">
    <location>
        <begin position="376"/>
        <end position="400"/>
    </location>
</feature>
<dbReference type="Gene3D" id="3.30.70.100">
    <property type="match status" value="1"/>
</dbReference>
<dbReference type="InterPro" id="IPR023214">
    <property type="entry name" value="HAD_sf"/>
</dbReference>
<dbReference type="PROSITE" id="PS00154">
    <property type="entry name" value="ATPASE_E1_E2"/>
    <property type="match status" value="1"/>
</dbReference>
<dbReference type="NCBIfam" id="TIGR01511">
    <property type="entry name" value="ATPase-IB1_Cu"/>
    <property type="match status" value="1"/>
</dbReference>
<evidence type="ECO:0000256" key="13">
    <source>
        <dbReference type="ARBA" id="ARBA00022967"/>
    </source>
</evidence>
<dbReference type="PRINTS" id="PR00943">
    <property type="entry name" value="CUATPASE"/>
</dbReference>
<keyword evidence="17 20" id="KW-0472">Membrane</keyword>
<dbReference type="GO" id="GO:0005524">
    <property type="term" value="F:ATP binding"/>
    <property type="evidence" value="ECO:0007669"/>
    <property type="project" value="UniProtKB-UniRule"/>
</dbReference>
<dbReference type="Proteomes" id="UP000515679">
    <property type="component" value="Chromosome"/>
</dbReference>
<name>A0A7G5BSH5_9BACL</name>
<evidence type="ECO:0000256" key="17">
    <source>
        <dbReference type="ARBA" id="ARBA00023136"/>
    </source>
</evidence>
<dbReference type="CDD" id="cd00371">
    <property type="entry name" value="HMA"/>
    <property type="match status" value="1"/>
</dbReference>
<keyword evidence="15" id="KW-0186">Copper</keyword>
<keyword evidence="11 20" id="KW-0067">ATP-binding</keyword>
<dbReference type="CDD" id="cd02094">
    <property type="entry name" value="P-type_ATPase_Cu-like"/>
    <property type="match status" value="1"/>
</dbReference>
<feature type="transmembrane region" description="Helical" evidence="20">
    <location>
        <begin position="337"/>
        <end position="356"/>
    </location>
</feature>
<gene>
    <name evidence="22" type="ORF">FPL14_00825</name>
</gene>
<evidence type="ECO:0000256" key="19">
    <source>
        <dbReference type="ARBA" id="ARBA00055366"/>
    </source>
</evidence>
<dbReference type="FunFam" id="3.30.70.100:FF:000005">
    <property type="entry name" value="Copper-exporting P-type ATPase A"/>
    <property type="match status" value="1"/>
</dbReference>
<dbReference type="Pfam" id="PF00122">
    <property type="entry name" value="E1-E2_ATPase"/>
    <property type="match status" value="1"/>
</dbReference>
<dbReference type="InterPro" id="IPR036163">
    <property type="entry name" value="HMA_dom_sf"/>
</dbReference>
<dbReference type="PROSITE" id="PS01047">
    <property type="entry name" value="HMA_1"/>
    <property type="match status" value="1"/>
</dbReference>
<evidence type="ECO:0000256" key="14">
    <source>
        <dbReference type="ARBA" id="ARBA00022989"/>
    </source>
</evidence>
<comment type="function">
    <text evidence="19">Involved in copper export.</text>
</comment>
<comment type="catalytic activity">
    <reaction evidence="18">
        <text>Cu(+)(in) + ATP + H2O = Cu(+)(out) + ADP + phosphate + H(+)</text>
        <dbReference type="Rhea" id="RHEA:25792"/>
        <dbReference type="ChEBI" id="CHEBI:15377"/>
        <dbReference type="ChEBI" id="CHEBI:15378"/>
        <dbReference type="ChEBI" id="CHEBI:30616"/>
        <dbReference type="ChEBI" id="CHEBI:43474"/>
        <dbReference type="ChEBI" id="CHEBI:49552"/>
        <dbReference type="ChEBI" id="CHEBI:456216"/>
        <dbReference type="EC" id="7.2.2.8"/>
    </reaction>
</comment>
<keyword evidence="4" id="KW-0813">Transport</keyword>
<keyword evidence="14 20" id="KW-1133">Transmembrane helix</keyword>
<dbReference type="SFLD" id="SFLDG00002">
    <property type="entry name" value="C1.7:_P-type_atpase_like"/>
    <property type="match status" value="1"/>
</dbReference>
<keyword evidence="10" id="KW-0187">Copper transport</keyword>
<keyword evidence="6" id="KW-0597">Phosphoprotein</keyword>
<evidence type="ECO:0000256" key="18">
    <source>
        <dbReference type="ARBA" id="ARBA00049289"/>
    </source>
</evidence>
<keyword evidence="5 20" id="KW-1003">Cell membrane</keyword>
<organism evidence="22 23">
    <name type="scientific">Cohnella cholangitidis</name>
    <dbReference type="NCBI Taxonomy" id="2598458"/>
    <lineage>
        <taxon>Bacteria</taxon>
        <taxon>Bacillati</taxon>
        <taxon>Bacillota</taxon>
        <taxon>Bacilli</taxon>
        <taxon>Bacillales</taxon>
        <taxon>Paenibacillaceae</taxon>
        <taxon>Cohnella</taxon>
    </lineage>
</organism>
<evidence type="ECO:0000256" key="20">
    <source>
        <dbReference type="RuleBase" id="RU362081"/>
    </source>
</evidence>
<evidence type="ECO:0000256" key="10">
    <source>
        <dbReference type="ARBA" id="ARBA00022796"/>
    </source>
</evidence>
<accession>A0A7G5BSH5</accession>
<comment type="similarity">
    <text evidence="2 20">Belongs to the cation transport ATPase (P-type) (TC 3.A.3) family. Type IB subfamily.</text>
</comment>
<dbReference type="RefSeq" id="WP_182301240.1">
    <property type="nucleotide sequence ID" value="NZ_CP041969.1"/>
</dbReference>
<feature type="transmembrane region" description="Helical" evidence="20">
    <location>
        <begin position="121"/>
        <end position="140"/>
    </location>
</feature>
<dbReference type="InterPro" id="IPR023298">
    <property type="entry name" value="ATPase_P-typ_TM_dom_sf"/>
</dbReference>
<dbReference type="InterPro" id="IPR027256">
    <property type="entry name" value="P-typ_ATPase_IB"/>
</dbReference>
<dbReference type="SUPFAM" id="SSF56784">
    <property type="entry name" value="HAD-like"/>
    <property type="match status" value="1"/>
</dbReference>
<evidence type="ECO:0000256" key="16">
    <source>
        <dbReference type="ARBA" id="ARBA00023065"/>
    </source>
</evidence>
<feature type="transmembrane region" description="Helical" evidence="20">
    <location>
        <begin position="88"/>
        <end position="109"/>
    </location>
</feature>
<feature type="transmembrane region" description="Helical" evidence="20">
    <location>
        <begin position="679"/>
        <end position="698"/>
    </location>
</feature>
<dbReference type="PANTHER" id="PTHR43520:SF5">
    <property type="entry name" value="CATION-TRANSPORTING P-TYPE ATPASE-RELATED"/>
    <property type="match status" value="1"/>
</dbReference>
<keyword evidence="13" id="KW-1278">Translocase</keyword>
<dbReference type="InterPro" id="IPR059000">
    <property type="entry name" value="ATPase_P-type_domA"/>
</dbReference>
<dbReference type="NCBIfam" id="TIGR01525">
    <property type="entry name" value="ATPase-IB_hvy"/>
    <property type="match status" value="1"/>
</dbReference>
<keyword evidence="8 20" id="KW-0479">Metal-binding</keyword>
<protein>
    <recommendedName>
        <fullName evidence="3">P-type Cu(+) transporter</fullName>
        <ecNumber evidence="3">7.2.2.8</ecNumber>
    </recommendedName>
</protein>
<dbReference type="Gene3D" id="3.40.1110.10">
    <property type="entry name" value="Calcium-transporting ATPase, cytoplasmic domain N"/>
    <property type="match status" value="1"/>
</dbReference>
<dbReference type="GO" id="GO:0016887">
    <property type="term" value="F:ATP hydrolysis activity"/>
    <property type="evidence" value="ECO:0007669"/>
    <property type="project" value="InterPro"/>
</dbReference>
<sequence length="727" mass="79956">MQTIRLYITGMTCAACSSRIEKAVGRLEGVHRISVSLATAQASVQLNQSVVAEADIYRKIEQLGYGIEQAVRPKAANDSEIRNYRIRFLVSLILSMPLLWGMFSHLPLLSAVWVPHILHNAYFQWVIATVLQFYIGYPFYQGAYQALKQRSANMDVLVVISTSAAYFYSHYQLFRMSRSAEHVPLYFDSIAMILTVILLGKWLESIAKGKALKDLNELHDLQIRLVRVVRGREESWIPSEQLRKGDIVRVIAGEWIAADGIVVAGASEIDESLLTGESYPVMKSTRDRVYSGTRCLNGSLVIKAASDTQGSRLSRMIAMVEEAQSNKPMIARKVDRVAAYFVPFMILASISTYAAWMYSSHEHASELAMRQALSVLLVACPCALGLATPVSILIATALSAKSGILFKDGRAMEVLHRTNHVLLDKTGTLTEGKPRLIAVHSLMESESYLLRMASAVEQHSAHLLAQAIVQAAEQRRILIPDAAEVSEIPGNGMKGLVEGKAVRVGHYKWMQSERVPMSMTEQPWNLSTGSGRTILYVSIQSKMAGWLVLSDQLREEAPLVVRKLKAQADVWMLTGDQRHQANRIASEAGVEHYRAAMSPEMKLDVVRELRDQGRIVAVIGDGNNDTAALAAANVGIAMGGGVNSAREAGDVILVNDRLYGVLDAITISRRTMGNIKQNLTIAAVYNVIAVPFAALGYLDPRLACMGMAASSITVVANALRLQKLHKR</sequence>
<evidence type="ECO:0000256" key="5">
    <source>
        <dbReference type="ARBA" id="ARBA00022475"/>
    </source>
</evidence>
<dbReference type="FunFam" id="2.70.150.10:FF:000002">
    <property type="entry name" value="Copper-transporting ATPase 1, putative"/>
    <property type="match status" value="1"/>
</dbReference>
<evidence type="ECO:0000313" key="23">
    <source>
        <dbReference type="Proteomes" id="UP000515679"/>
    </source>
</evidence>
<evidence type="ECO:0000256" key="2">
    <source>
        <dbReference type="ARBA" id="ARBA00006024"/>
    </source>
</evidence>
<evidence type="ECO:0000256" key="1">
    <source>
        <dbReference type="ARBA" id="ARBA00004651"/>
    </source>
</evidence>
<dbReference type="PANTHER" id="PTHR43520">
    <property type="entry name" value="ATP7, ISOFORM B"/>
    <property type="match status" value="1"/>
</dbReference>
<dbReference type="EC" id="7.2.2.8" evidence="3"/>
<dbReference type="GO" id="GO:0005886">
    <property type="term" value="C:plasma membrane"/>
    <property type="evidence" value="ECO:0007669"/>
    <property type="project" value="UniProtKB-SubCell"/>
</dbReference>
<dbReference type="InterPro" id="IPR044492">
    <property type="entry name" value="P_typ_ATPase_HD_dom"/>
</dbReference>
<dbReference type="SUPFAM" id="SSF81653">
    <property type="entry name" value="Calcium ATPase, transduction domain A"/>
    <property type="match status" value="1"/>
</dbReference>
<dbReference type="InterPro" id="IPR017969">
    <property type="entry name" value="Heavy-metal-associated_CS"/>
</dbReference>
<evidence type="ECO:0000313" key="22">
    <source>
        <dbReference type="EMBL" id="QMV39909.1"/>
    </source>
</evidence>
<dbReference type="PROSITE" id="PS01229">
    <property type="entry name" value="COF_2"/>
    <property type="match status" value="1"/>
</dbReference>
<dbReference type="InterPro" id="IPR018303">
    <property type="entry name" value="ATPase_P-typ_P_site"/>
</dbReference>
<comment type="subcellular location">
    <subcellularLocation>
        <location evidence="1">Cell membrane</location>
        <topology evidence="1">Multi-pass membrane protein</topology>
    </subcellularLocation>
</comment>
<evidence type="ECO:0000259" key="21">
    <source>
        <dbReference type="PROSITE" id="PS50846"/>
    </source>
</evidence>
<evidence type="ECO:0000256" key="8">
    <source>
        <dbReference type="ARBA" id="ARBA00022723"/>
    </source>
</evidence>
<evidence type="ECO:0000256" key="6">
    <source>
        <dbReference type="ARBA" id="ARBA00022553"/>
    </source>
</evidence>
<dbReference type="SFLD" id="SFLDF00027">
    <property type="entry name" value="p-type_atpase"/>
    <property type="match status" value="1"/>
</dbReference>
<dbReference type="KEGG" id="cchl:FPL14_00825"/>
<reference evidence="22 23" key="1">
    <citation type="submission" date="2019-07" db="EMBL/GenBank/DDBJ databases">
        <authorList>
            <person name="Kim J.K."/>
            <person name="Cheong H.-M."/>
            <person name="Choi Y."/>
            <person name="Hwang K.J."/>
            <person name="Lee S."/>
            <person name="Choi C."/>
        </authorList>
    </citation>
    <scope>NUCLEOTIDE SEQUENCE [LARGE SCALE GENOMIC DNA]</scope>
    <source>
        <strain evidence="22 23">KS 22</strain>
    </source>
</reference>
<dbReference type="InterPro" id="IPR001757">
    <property type="entry name" value="P_typ_ATPase"/>
</dbReference>
<dbReference type="GO" id="GO:0140581">
    <property type="term" value="F:P-type monovalent copper transporter activity"/>
    <property type="evidence" value="ECO:0007669"/>
    <property type="project" value="UniProtKB-EC"/>
</dbReference>
<dbReference type="InterPro" id="IPR036412">
    <property type="entry name" value="HAD-like_sf"/>
</dbReference>